<keyword evidence="4" id="KW-1185">Reference proteome</keyword>
<dbReference type="OMA" id="VWILVES"/>
<sequence>MVWILVESHWICLQHSILVWSLFSSLLTLIGICLAWNHWLFSLIIITGVGLSILGIPASTTLQPRLLLSFIFLDIFDIIGKTYLTLDLIIWRRNLRTNCIDTRSPECDCKFDYCRMLLLDTTNGIIFLSISCVINFLLLISAIYLYIFIRKCLKSLLRRSQASKNREAVKQSSNRPDQEQESRHNHQEDRVQHRHNHLYPDTRPQYKHQVSLCSQASSTDSFNRAYGTFEASIQLEYSNESTL</sequence>
<dbReference type="RefSeq" id="XP_025017766.1">
    <property type="nucleotide sequence ID" value="XM_025161998.1"/>
</dbReference>
<feature type="transmembrane region" description="Helical" evidence="2">
    <location>
        <begin position="12"/>
        <end position="32"/>
    </location>
</feature>
<name>T1KVS8_TETUR</name>
<evidence type="ECO:0000313" key="3">
    <source>
        <dbReference type="EnsemblMetazoa" id="tetur23g01720.1"/>
    </source>
</evidence>
<organism evidence="3 4">
    <name type="scientific">Tetranychus urticae</name>
    <name type="common">Two-spotted spider mite</name>
    <dbReference type="NCBI Taxonomy" id="32264"/>
    <lineage>
        <taxon>Eukaryota</taxon>
        <taxon>Metazoa</taxon>
        <taxon>Ecdysozoa</taxon>
        <taxon>Arthropoda</taxon>
        <taxon>Chelicerata</taxon>
        <taxon>Arachnida</taxon>
        <taxon>Acari</taxon>
        <taxon>Acariformes</taxon>
        <taxon>Trombidiformes</taxon>
        <taxon>Prostigmata</taxon>
        <taxon>Eleutherengona</taxon>
        <taxon>Raphignathae</taxon>
        <taxon>Tetranychoidea</taxon>
        <taxon>Tetranychidae</taxon>
        <taxon>Tetranychus</taxon>
    </lineage>
</organism>
<dbReference type="Proteomes" id="UP000015104">
    <property type="component" value="Unassembled WGS sequence"/>
</dbReference>
<dbReference type="AlphaFoldDB" id="T1KVS8"/>
<dbReference type="OrthoDB" id="10419411at2759"/>
<feature type="transmembrane region" description="Helical" evidence="2">
    <location>
        <begin position="125"/>
        <end position="149"/>
    </location>
</feature>
<proteinExistence type="predicted"/>
<keyword evidence="2" id="KW-0812">Transmembrane</keyword>
<reference evidence="3" key="2">
    <citation type="submission" date="2015-06" db="UniProtKB">
        <authorList>
            <consortium name="EnsemblMetazoa"/>
        </authorList>
    </citation>
    <scope>IDENTIFICATION</scope>
</reference>
<feature type="region of interest" description="Disordered" evidence="1">
    <location>
        <begin position="166"/>
        <end position="192"/>
    </location>
</feature>
<protein>
    <submittedName>
        <fullName evidence="3">Uncharacterized protein</fullName>
    </submittedName>
</protein>
<evidence type="ECO:0000256" key="2">
    <source>
        <dbReference type="SAM" id="Phobius"/>
    </source>
</evidence>
<dbReference type="GeneID" id="112539451"/>
<accession>T1KVS8</accession>
<keyword evidence="2" id="KW-1133">Transmembrane helix</keyword>
<dbReference type="EMBL" id="CAEY01000613">
    <property type="status" value="NOT_ANNOTATED_CDS"/>
    <property type="molecule type" value="Genomic_DNA"/>
</dbReference>
<feature type="compositionally biased region" description="Basic and acidic residues" evidence="1">
    <location>
        <begin position="176"/>
        <end position="191"/>
    </location>
</feature>
<keyword evidence="2" id="KW-0472">Membrane</keyword>
<dbReference type="KEGG" id="tut:112539451"/>
<dbReference type="EnsemblMetazoa" id="tetur23g01720.1">
    <property type="protein sequence ID" value="tetur23g01720.1"/>
    <property type="gene ID" value="tetur23g01720"/>
</dbReference>
<feature type="transmembrane region" description="Helical" evidence="2">
    <location>
        <begin position="38"/>
        <end position="59"/>
    </location>
</feature>
<evidence type="ECO:0000313" key="4">
    <source>
        <dbReference type="Proteomes" id="UP000015104"/>
    </source>
</evidence>
<dbReference type="HOGENOM" id="CLU_1143850_0_0_1"/>
<evidence type="ECO:0000256" key="1">
    <source>
        <dbReference type="SAM" id="MobiDB-lite"/>
    </source>
</evidence>
<reference evidence="4" key="1">
    <citation type="submission" date="2011-08" db="EMBL/GenBank/DDBJ databases">
        <authorList>
            <person name="Rombauts S."/>
        </authorList>
    </citation>
    <scope>NUCLEOTIDE SEQUENCE</scope>
    <source>
        <strain evidence="4">London</strain>
    </source>
</reference>